<dbReference type="EMBL" id="CM010717">
    <property type="protein sequence ID" value="RZC55800.1"/>
    <property type="molecule type" value="Genomic_DNA"/>
</dbReference>
<dbReference type="Proteomes" id="UP000316621">
    <property type="component" value="Chromosome 3"/>
</dbReference>
<evidence type="ECO:0000313" key="3">
    <source>
        <dbReference type="Proteomes" id="UP000316621"/>
    </source>
</evidence>
<dbReference type="Pfam" id="PF24758">
    <property type="entry name" value="LRR_At5g56370"/>
    <property type="match status" value="1"/>
</dbReference>
<evidence type="ECO:0000313" key="2">
    <source>
        <dbReference type="EMBL" id="RZC55800.1"/>
    </source>
</evidence>
<organism evidence="2 3">
    <name type="scientific">Papaver somniferum</name>
    <name type="common">Opium poppy</name>
    <dbReference type="NCBI Taxonomy" id="3469"/>
    <lineage>
        <taxon>Eukaryota</taxon>
        <taxon>Viridiplantae</taxon>
        <taxon>Streptophyta</taxon>
        <taxon>Embryophyta</taxon>
        <taxon>Tracheophyta</taxon>
        <taxon>Spermatophyta</taxon>
        <taxon>Magnoliopsida</taxon>
        <taxon>Ranunculales</taxon>
        <taxon>Papaveraceae</taxon>
        <taxon>Papaveroideae</taxon>
        <taxon>Papaver</taxon>
    </lineage>
</organism>
<dbReference type="InterPro" id="IPR055411">
    <property type="entry name" value="LRR_FXL15/At3g58940/PEG3-like"/>
</dbReference>
<dbReference type="Gramene" id="RZC55800">
    <property type="protein sequence ID" value="RZC55800"/>
    <property type="gene ID" value="C5167_014649"/>
</dbReference>
<dbReference type="PANTHER" id="PTHR31639">
    <property type="entry name" value="F-BOX PROTEIN-LIKE"/>
    <property type="match status" value="1"/>
</dbReference>
<dbReference type="InterPro" id="IPR032675">
    <property type="entry name" value="LRR_dom_sf"/>
</dbReference>
<dbReference type="Gene3D" id="3.80.10.10">
    <property type="entry name" value="Ribonuclease Inhibitor"/>
    <property type="match status" value="1"/>
</dbReference>
<sequence>MCVLSKRWVDTWKSLPFLIFNRSSFSGEDTERFIEFVYMVFMFRDHTNIQKLSVPWEGAASGDSVVVNVNRWILFAIKQDVQEITIRIGESHVAAYEIPHRLLNCKSLRKLEIYMYGNGRYTDIILPKSMNLTQLKVLILEGLSFSNVELRKRLISSCPVLEILTAIDCDLQTDNHRESDVLNEQRILVLSGRKQENDGNGTCYDS</sequence>
<dbReference type="PANTHER" id="PTHR31639:SF256">
    <property type="entry name" value="OS07G0242900 PROTEIN"/>
    <property type="match status" value="1"/>
</dbReference>
<dbReference type="AlphaFoldDB" id="A0A4Y7J6X9"/>
<accession>A0A4Y7J6X9</accession>
<name>A0A4Y7J6X9_PAPSO</name>
<gene>
    <name evidence="2" type="ORF">C5167_014649</name>
</gene>
<feature type="domain" description="F-box/LRR-repeat protein 15/At3g58940/PEG3-like LRR" evidence="1">
    <location>
        <begin position="69"/>
        <end position="172"/>
    </location>
</feature>
<proteinExistence type="predicted"/>
<protein>
    <recommendedName>
        <fullName evidence="1">F-box/LRR-repeat protein 15/At3g58940/PEG3-like LRR domain-containing protein</fullName>
    </recommendedName>
</protein>
<keyword evidence="3" id="KW-1185">Reference proteome</keyword>
<reference evidence="2 3" key="1">
    <citation type="journal article" date="2018" name="Science">
        <title>The opium poppy genome and morphinan production.</title>
        <authorList>
            <person name="Guo L."/>
            <person name="Winzer T."/>
            <person name="Yang X."/>
            <person name="Li Y."/>
            <person name="Ning Z."/>
            <person name="He Z."/>
            <person name="Teodor R."/>
            <person name="Lu Y."/>
            <person name="Bowser T.A."/>
            <person name="Graham I.A."/>
            <person name="Ye K."/>
        </authorList>
    </citation>
    <scope>NUCLEOTIDE SEQUENCE [LARGE SCALE GENOMIC DNA]</scope>
    <source>
        <strain evidence="3">cv. HN1</strain>
        <tissue evidence="2">Leaves</tissue>
    </source>
</reference>
<evidence type="ECO:0000259" key="1">
    <source>
        <dbReference type="Pfam" id="PF24758"/>
    </source>
</evidence>
<dbReference type="SUPFAM" id="SSF52047">
    <property type="entry name" value="RNI-like"/>
    <property type="match status" value="1"/>
</dbReference>